<dbReference type="Pfam" id="PF00145">
    <property type="entry name" value="DNA_methylase"/>
    <property type="match status" value="1"/>
</dbReference>
<dbReference type="GO" id="GO:0006346">
    <property type="term" value="P:DNA methylation-dependent constitutive heterochromatin formation"/>
    <property type="evidence" value="ECO:0007669"/>
    <property type="project" value="InterPro"/>
</dbReference>
<dbReference type="FunFam" id="3.90.120.10:FF:000001">
    <property type="entry name" value="DNA (cytosine-5)-methyltransferase"/>
    <property type="match status" value="1"/>
</dbReference>
<evidence type="ECO:0000256" key="1">
    <source>
        <dbReference type="ARBA" id="ARBA00004123"/>
    </source>
</evidence>
<evidence type="ECO:0000259" key="13">
    <source>
        <dbReference type="PROSITE" id="PS51038"/>
    </source>
</evidence>
<dbReference type="InterPro" id="IPR050390">
    <property type="entry name" value="C5-Methyltransferase"/>
</dbReference>
<dbReference type="InterPro" id="IPR031303">
    <property type="entry name" value="C5_meth_CS"/>
</dbReference>
<dbReference type="SUPFAM" id="SSF53335">
    <property type="entry name" value="S-adenosyl-L-methionine-dependent methyltransferases"/>
    <property type="match status" value="1"/>
</dbReference>
<dbReference type="Gene3D" id="2.30.30.490">
    <property type="match status" value="2"/>
</dbReference>
<keyword evidence="2 9" id="KW-0489">Methyltransferase</keyword>
<accession>A0AAW1AHW5</accession>
<feature type="active site" evidence="8 9">
    <location>
        <position position="920"/>
    </location>
</feature>
<evidence type="ECO:0000256" key="11">
    <source>
        <dbReference type="RuleBase" id="RU000417"/>
    </source>
</evidence>
<comment type="subcellular location">
    <subcellularLocation>
        <location evidence="1">Nucleus</location>
    </subcellularLocation>
</comment>
<feature type="domain" description="BAH" evidence="13">
    <location>
        <begin position="445"/>
        <end position="572"/>
    </location>
</feature>
<organism evidence="14 15">
    <name type="scientific">Tetragonisca angustula</name>
    <dbReference type="NCBI Taxonomy" id="166442"/>
    <lineage>
        <taxon>Eukaryota</taxon>
        <taxon>Metazoa</taxon>
        <taxon>Ecdysozoa</taxon>
        <taxon>Arthropoda</taxon>
        <taxon>Hexapoda</taxon>
        <taxon>Insecta</taxon>
        <taxon>Pterygota</taxon>
        <taxon>Neoptera</taxon>
        <taxon>Endopterygota</taxon>
        <taxon>Hymenoptera</taxon>
        <taxon>Apocrita</taxon>
        <taxon>Aculeata</taxon>
        <taxon>Apoidea</taxon>
        <taxon>Anthophila</taxon>
        <taxon>Apidae</taxon>
        <taxon>Tetragonisca</taxon>
    </lineage>
</organism>
<reference evidence="14 15" key="1">
    <citation type="submission" date="2024-05" db="EMBL/GenBank/DDBJ databases">
        <title>The nuclear and mitochondrial genome assemblies of Tetragonisca angustula (Apidae: Meliponini), a tiny yet remarkable pollinator in the Neotropics.</title>
        <authorList>
            <person name="Ferrari R."/>
            <person name="Ricardo P.C."/>
            <person name="Dias F.C."/>
            <person name="Araujo N.S."/>
            <person name="Soares D.O."/>
            <person name="Zhou Q.-S."/>
            <person name="Zhu C.-D."/>
            <person name="Coutinho L."/>
            <person name="Airas M.C."/>
            <person name="Batista T.M."/>
        </authorList>
    </citation>
    <scope>NUCLEOTIDE SEQUENCE [LARGE SCALE GENOMIC DNA]</scope>
    <source>
        <strain evidence="14">ASF017062</strain>
        <tissue evidence="14">Abdomen</tissue>
    </source>
</reference>
<feature type="compositionally biased region" description="Basic and acidic residues" evidence="12">
    <location>
        <begin position="390"/>
        <end position="409"/>
    </location>
</feature>
<dbReference type="NCBIfam" id="TIGR00675">
    <property type="entry name" value="dcm"/>
    <property type="match status" value="1"/>
</dbReference>
<dbReference type="Gene3D" id="3.40.50.150">
    <property type="entry name" value="Vaccinia Virus protein VP39"/>
    <property type="match status" value="1"/>
</dbReference>
<evidence type="ECO:0000256" key="3">
    <source>
        <dbReference type="ARBA" id="ARBA00022679"/>
    </source>
</evidence>
<dbReference type="Gene3D" id="3.90.120.10">
    <property type="entry name" value="DNA Methylase, subunit A, domain 2"/>
    <property type="match status" value="1"/>
</dbReference>
<dbReference type="InterPro" id="IPR022702">
    <property type="entry name" value="Cytosine_MeTrfase1_RFD"/>
</dbReference>
<dbReference type="InterPro" id="IPR001025">
    <property type="entry name" value="BAH_dom"/>
</dbReference>
<evidence type="ECO:0000256" key="7">
    <source>
        <dbReference type="ARBA" id="ARBA00023242"/>
    </source>
</evidence>
<dbReference type="PROSITE" id="PS51038">
    <property type="entry name" value="BAH"/>
    <property type="match status" value="2"/>
</dbReference>
<dbReference type="InterPro" id="IPR018117">
    <property type="entry name" value="C5_DNA_meth_AS"/>
</dbReference>
<dbReference type="GO" id="GO:0003886">
    <property type="term" value="F:DNA (cytosine-5-)-methyltransferase activity"/>
    <property type="evidence" value="ECO:0007669"/>
    <property type="project" value="UniProtKB-EC"/>
</dbReference>
<dbReference type="Gene3D" id="1.10.10.2230">
    <property type="match status" value="1"/>
</dbReference>
<evidence type="ECO:0000313" key="14">
    <source>
        <dbReference type="EMBL" id="KAK9309864.1"/>
    </source>
</evidence>
<dbReference type="PANTHER" id="PTHR10629:SF52">
    <property type="entry name" value="DNA (CYTOSINE-5)-METHYLTRANSFERASE 1"/>
    <property type="match status" value="1"/>
</dbReference>
<dbReference type="PRINTS" id="PR00105">
    <property type="entry name" value="C5METTRFRASE"/>
</dbReference>
<keyword evidence="4 9" id="KW-0949">S-adenosyl-L-methionine</keyword>
<dbReference type="PROSITE" id="PS00095">
    <property type="entry name" value="C5_MTASE_2"/>
    <property type="match status" value="1"/>
</dbReference>
<dbReference type="GO" id="GO:0003682">
    <property type="term" value="F:chromatin binding"/>
    <property type="evidence" value="ECO:0007669"/>
    <property type="project" value="InterPro"/>
</dbReference>
<feature type="domain" description="BAH" evidence="13">
    <location>
        <begin position="661"/>
        <end position="789"/>
    </location>
</feature>
<comment type="similarity">
    <text evidence="9 10">Belongs to the class I-like SAM-binding methyltransferase superfamily. C5-methyltransferase family.</text>
</comment>
<comment type="catalytic activity">
    <reaction evidence="11">
        <text>a 2'-deoxycytidine in DNA + S-adenosyl-L-methionine = a 5-methyl-2'-deoxycytidine in DNA + S-adenosyl-L-homocysteine + H(+)</text>
        <dbReference type="Rhea" id="RHEA:13681"/>
        <dbReference type="Rhea" id="RHEA-COMP:11369"/>
        <dbReference type="Rhea" id="RHEA-COMP:11370"/>
        <dbReference type="ChEBI" id="CHEBI:15378"/>
        <dbReference type="ChEBI" id="CHEBI:57856"/>
        <dbReference type="ChEBI" id="CHEBI:59789"/>
        <dbReference type="ChEBI" id="CHEBI:85452"/>
        <dbReference type="ChEBI" id="CHEBI:85454"/>
        <dbReference type="EC" id="2.1.1.37"/>
    </reaction>
</comment>
<keyword evidence="5" id="KW-0677">Repeat</keyword>
<evidence type="ECO:0000256" key="4">
    <source>
        <dbReference type="ARBA" id="ARBA00022691"/>
    </source>
</evidence>
<dbReference type="Pfam" id="PF01426">
    <property type="entry name" value="BAH"/>
    <property type="match status" value="2"/>
</dbReference>
<keyword evidence="3 9" id="KW-0808">Transferase</keyword>
<dbReference type="GO" id="GO:0044027">
    <property type="term" value="P:negative regulation of gene expression via chromosomal CpG island methylation"/>
    <property type="evidence" value="ECO:0007669"/>
    <property type="project" value="TreeGrafter"/>
</dbReference>
<dbReference type="GO" id="GO:0003677">
    <property type="term" value="F:DNA binding"/>
    <property type="evidence" value="ECO:0007669"/>
    <property type="project" value="UniProtKB-KW"/>
</dbReference>
<dbReference type="SMART" id="SM00439">
    <property type="entry name" value="BAH"/>
    <property type="match status" value="2"/>
</dbReference>
<dbReference type="Proteomes" id="UP001432146">
    <property type="component" value="Unassembled WGS sequence"/>
</dbReference>
<dbReference type="GO" id="GO:0005634">
    <property type="term" value="C:nucleus"/>
    <property type="evidence" value="ECO:0007669"/>
    <property type="project" value="UniProtKB-SubCell"/>
</dbReference>
<dbReference type="Pfam" id="PF12047">
    <property type="entry name" value="DNMT1-RFD"/>
    <property type="match status" value="1"/>
</dbReference>
<dbReference type="InterPro" id="IPR029063">
    <property type="entry name" value="SAM-dependent_MTases_sf"/>
</dbReference>
<keyword evidence="15" id="KW-1185">Reference proteome</keyword>
<dbReference type="PIRSF" id="PIRSF037404">
    <property type="entry name" value="DNMT1"/>
    <property type="match status" value="1"/>
</dbReference>
<comment type="caution">
    <text evidence="14">The sequence shown here is derived from an EMBL/GenBank/DDBJ whole genome shotgun (WGS) entry which is preliminary data.</text>
</comment>
<dbReference type="PROSITE" id="PS51679">
    <property type="entry name" value="SAM_MT_C5"/>
    <property type="match status" value="1"/>
</dbReference>
<evidence type="ECO:0000256" key="8">
    <source>
        <dbReference type="PIRSR" id="PIRSR037404-1"/>
    </source>
</evidence>
<evidence type="ECO:0000256" key="5">
    <source>
        <dbReference type="ARBA" id="ARBA00022737"/>
    </source>
</evidence>
<dbReference type="EC" id="2.1.1.37" evidence="11"/>
<dbReference type="PANTHER" id="PTHR10629">
    <property type="entry name" value="CYTOSINE-SPECIFIC METHYLTRANSFERASE"/>
    <property type="match status" value="1"/>
</dbReference>
<dbReference type="PROSITE" id="PS00094">
    <property type="entry name" value="C5_MTASE_1"/>
    <property type="match status" value="1"/>
</dbReference>
<dbReference type="GO" id="GO:0032259">
    <property type="term" value="P:methylation"/>
    <property type="evidence" value="ECO:0007669"/>
    <property type="project" value="UniProtKB-KW"/>
</dbReference>
<dbReference type="CDD" id="cd04760">
    <property type="entry name" value="BAH_Dnmt1_I"/>
    <property type="match status" value="1"/>
</dbReference>
<dbReference type="InterPro" id="IPR001525">
    <property type="entry name" value="C5_MeTfrase"/>
</dbReference>
<proteinExistence type="inferred from homology"/>
<dbReference type="EMBL" id="JAWNGG020000008">
    <property type="protein sequence ID" value="KAK9309864.1"/>
    <property type="molecule type" value="Genomic_DNA"/>
</dbReference>
<dbReference type="InterPro" id="IPR043151">
    <property type="entry name" value="BAH_sf"/>
</dbReference>
<keyword evidence="6" id="KW-0238">DNA-binding</keyword>
<evidence type="ECO:0000256" key="10">
    <source>
        <dbReference type="RuleBase" id="RU000416"/>
    </source>
</evidence>
<evidence type="ECO:0000256" key="6">
    <source>
        <dbReference type="ARBA" id="ARBA00023125"/>
    </source>
</evidence>
<evidence type="ECO:0000256" key="9">
    <source>
        <dbReference type="PROSITE-ProRule" id="PRU01016"/>
    </source>
</evidence>
<sequence>MDEFFEQFGKRRRLEDDNVINGKELQNFQYIEIENDMILEDEIDEIEEILEDSETDEDYSDKHPVKKVKVEDTISLPIFEKSYEYMPVKCKYCHQTDIKIYQGHPNGALNENNALIDPKLYLFKDEISFMHENGQYPKTKLTCFSVYDKDYHLCAFDTGLIEKKVQLYFSGYIKSIYEEDTSPEGGVPAKDVGPINRWYISRFDEKRKLIHVIFITNSCEYILMDPSEEYAAFMDVLKEKIYMSNCVIKFLLDDINLSYEDLINKLQTIELPKGTAKFTENFLLRHVEFIYHQILLFDNSTSAIDLTNSPCMQALANFVAMGIDFDLSESLYEKKRSRKSENKYPENTEITATKLVKDIFGNTDLTEEPKVPHKIQMPIEKKKRGKSKKKADDASSKTEETENKTKEASKEKIFKEFKKDIVWIGEQITSDNIKTFYRSVKIGDEKIKLNDYVLVEPKSRAIPSYVAKVIYMWENTNGIKQFHANWLYRGNDTILREISDPTELFLSYNCDDVPLKAVRSKCTVIFKDASKNWTELCNTNLNFETKVEDLDGKTFFYQKRYVPKIVRFVDPLPDLKCPYKKNSHKFCPACAHLWTVEQFNRPKVYERIEEENSKKVIYGLVKYKGEDYRVGTSVLLHSDIFRFKHKILHQKSELKDIVDEDMYPEYYKKFFRATAKVFDPFCIGYINQIYTITNDVLVSPCDIFIKVNKLYRPENTHKNFTLVEQADINMVYWSDEVYDIEFLEVIEKCYLTYSGNLNQTVEKWSAEGPNRFYFNEAYNAQKETFYKPPHHATRIGKYKNKDNLKFKGKKTVENEKTLFASRPIEYDKISKRLRTLDVFAGCGGLSEGLHQAGVAETLWAIEKEEILANGFLLNNPNTTVFIEDCNILLKKVMNGEIVNEIGQKFPQKGQVELLCGGPPCQGFSMLNKFPSAKSTFLKNSLIVTYLSYCDYYRPNFFIMENVRHFIYFKNSIILKLTLQCLIRMGYQCTFGILQAGSYGIAQNRRRLIILAAAPGQILPKYPKPTHTFNDVRIHLKIEKKHYNIYYGGNSAPFRTFTVKDAISDLAEIECSEKEIPYPNEPKSHFQRKMRQKQSLLRDHISPKMTPLDEARVSYIPIDGDWRDLPNIVVKLRNGTYTNKLKYTYDDKKYGRSMTGAYRGVCRCCTGKECDPQDKQNKTLIPWSTVHGRMMKSECSRVKWNGYFAATTTRICPVFWQGCVYHPLQNRLLSVREWARSQGFSDSFRFYGNMKDKQRQIGNAVPPPLVLAIGLELRKCIKNENVITKTSIKIEPEAN</sequence>
<gene>
    <name evidence="14" type="ORF">QLX08_000666</name>
</gene>
<keyword evidence="7" id="KW-0539">Nucleus</keyword>
<feature type="region of interest" description="Disordered" evidence="12">
    <location>
        <begin position="370"/>
        <end position="409"/>
    </location>
</feature>
<evidence type="ECO:0000256" key="12">
    <source>
        <dbReference type="SAM" id="MobiDB-lite"/>
    </source>
</evidence>
<evidence type="ECO:0000256" key="2">
    <source>
        <dbReference type="ARBA" id="ARBA00022603"/>
    </source>
</evidence>
<name>A0AAW1AHW5_9HYME</name>
<protein>
    <recommendedName>
        <fullName evidence="11">Cytosine-specific methyltransferase</fullName>
        <ecNumber evidence="11">2.1.1.37</ecNumber>
    </recommendedName>
</protein>
<evidence type="ECO:0000313" key="15">
    <source>
        <dbReference type="Proteomes" id="UP001432146"/>
    </source>
</evidence>